<feature type="chain" id="PRO_5018303798" evidence="1">
    <location>
        <begin position="16"/>
        <end position="121"/>
    </location>
</feature>
<accession>A0A3P7PXY5</accession>
<gene>
    <name evidence="2" type="ORF">CGOC_LOCUS9451</name>
</gene>
<dbReference type="Proteomes" id="UP000271889">
    <property type="component" value="Unassembled WGS sequence"/>
</dbReference>
<proteinExistence type="predicted"/>
<keyword evidence="3" id="KW-1185">Reference proteome</keyword>
<dbReference type="EMBL" id="UYRV01107001">
    <property type="protein sequence ID" value="VDN22966.1"/>
    <property type="molecule type" value="Genomic_DNA"/>
</dbReference>
<dbReference type="AlphaFoldDB" id="A0A3P7PXY5"/>
<organism evidence="2 3">
    <name type="scientific">Cylicostephanus goldi</name>
    <name type="common">Nematode worm</name>
    <dbReference type="NCBI Taxonomy" id="71465"/>
    <lineage>
        <taxon>Eukaryota</taxon>
        <taxon>Metazoa</taxon>
        <taxon>Ecdysozoa</taxon>
        <taxon>Nematoda</taxon>
        <taxon>Chromadorea</taxon>
        <taxon>Rhabditida</taxon>
        <taxon>Rhabditina</taxon>
        <taxon>Rhabditomorpha</taxon>
        <taxon>Strongyloidea</taxon>
        <taxon>Strongylidae</taxon>
        <taxon>Cylicostephanus</taxon>
    </lineage>
</organism>
<feature type="signal peptide" evidence="1">
    <location>
        <begin position="1"/>
        <end position="15"/>
    </location>
</feature>
<keyword evidence="1" id="KW-0732">Signal</keyword>
<sequence>MWLVPYIFLLGMTTGEDVRFDCHPEPGASKEARTLTKSSGPMNPWGEDIKEIYFASHYFGKTLNVKIFVGGRYEPPLDLPREPSKSTEDLELTTYDEENPFYFTVSRESTQTKLWDTSLGE</sequence>
<evidence type="ECO:0000256" key="1">
    <source>
        <dbReference type="SAM" id="SignalP"/>
    </source>
</evidence>
<name>A0A3P7PXY5_CYLGO</name>
<evidence type="ECO:0000313" key="2">
    <source>
        <dbReference type="EMBL" id="VDN22966.1"/>
    </source>
</evidence>
<reference evidence="2 3" key="1">
    <citation type="submission" date="2018-11" db="EMBL/GenBank/DDBJ databases">
        <authorList>
            <consortium name="Pathogen Informatics"/>
        </authorList>
    </citation>
    <scope>NUCLEOTIDE SEQUENCE [LARGE SCALE GENOMIC DNA]</scope>
</reference>
<protein>
    <submittedName>
        <fullName evidence="2">Uncharacterized protein</fullName>
    </submittedName>
</protein>
<evidence type="ECO:0000313" key="3">
    <source>
        <dbReference type="Proteomes" id="UP000271889"/>
    </source>
</evidence>
<dbReference type="Gene3D" id="2.60.40.1760">
    <property type="entry name" value="glycosyl hydrolase (family 31)"/>
    <property type="match status" value="1"/>
</dbReference>